<dbReference type="EMBL" id="UINC01074311">
    <property type="protein sequence ID" value="SVC11378.1"/>
    <property type="molecule type" value="Genomic_DNA"/>
</dbReference>
<sequence length="25" mass="2765">MIGISVAISKKIKNKTDFFVAGRKL</sequence>
<proteinExistence type="predicted"/>
<gene>
    <name evidence="1" type="ORF">METZ01_LOCUS264232</name>
</gene>
<reference evidence="1" key="1">
    <citation type="submission" date="2018-05" db="EMBL/GenBank/DDBJ databases">
        <authorList>
            <person name="Lanie J.A."/>
            <person name="Ng W.-L."/>
            <person name="Kazmierczak K.M."/>
            <person name="Andrzejewski T.M."/>
            <person name="Davidsen T.M."/>
            <person name="Wayne K.J."/>
            <person name="Tettelin H."/>
            <person name="Glass J.I."/>
            <person name="Rusch D."/>
            <person name="Podicherti R."/>
            <person name="Tsui H.-C.T."/>
            <person name="Winkler M.E."/>
        </authorList>
    </citation>
    <scope>NUCLEOTIDE SEQUENCE</scope>
</reference>
<name>A0A382JI59_9ZZZZ</name>
<feature type="non-terminal residue" evidence="1">
    <location>
        <position position="25"/>
    </location>
</feature>
<organism evidence="1">
    <name type="scientific">marine metagenome</name>
    <dbReference type="NCBI Taxonomy" id="408172"/>
    <lineage>
        <taxon>unclassified sequences</taxon>
        <taxon>metagenomes</taxon>
        <taxon>ecological metagenomes</taxon>
    </lineage>
</organism>
<dbReference type="AlphaFoldDB" id="A0A382JI59"/>
<accession>A0A382JI59</accession>
<evidence type="ECO:0000313" key="1">
    <source>
        <dbReference type="EMBL" id="SVC11378.1"/>
    </source>
</evidence>
<protein>
    <submittedName>
        <fullName evidence="1">Uncharacterized protein</fullName>
    </submittedName>
</protein>